<comment type="caution">
    <text evidence="1">The sequence shown here is derived from an EMBL/GenBank/DDBJ whole genome shotgun (WGS) entry which is preliminary data.</text>
</comment>
<dbReference type="Proteomes" id="UP000798662">
    <property type="component" value="Chromosome 1"/>
</dbReference>
<accession>A0ACC3BWB8</accession>
<proteinExistence type="predicted"/>
<dbReference type="EMBL" id="CM020618">
    <property type="protein sequence ID" value="KAK1861913.1"/>
    <property type="molecule type" value="Genomic_DNA"/>
</dbReference>
<sequence length="145" mass="15269">MRGNASGGKVCSVRLSAFRVSAFSAFAMSSAAAPAPPVLSDAVEHDTDRCVFSLPASRPAAAVLPTASQPTAVLEYERLHNGDLDLQHTFVPPDMRGTGAAALLCHAAFAHARSSHVCVIPSCAYISQSYLSRFPQQADVVRRAS</sequence>
<keyword evidence="2" id="KW-1185">Reference proteome</keyword>
<reference evidence="1" key="1">
    <citation type="submission" date="2019-11" db="EMBL/GenBank/DDBJ databases">
        <title>Nori genome reveals adaptations in red seaweeds to the harsh intertidal environment.</title>
        <authorList>
            <person name="Wang D."/>
            <person name="Mao Y."/>
        </authorList>
    </citation>
    <scope>NUCLEOTIDE SEQUENCE</scope>
    <source>
        <tissue evidence="1">Gametophyte</tissue>
    </source>
</reference>
<evidence type="ECO:0000313" key="2">
    <source>
        <dbReference type="Proteomes" id="UP000798662"/>
    </source>
</evidence>
<name>A0ACC3BWB8_PYRYE</name>
<organism evidence="1 2">
    <name type="scientific">Pyropia yezoensis</name>
    <name type="common">Susabi-nori</name>
    <name type="synonym">Porphyra yezoensis</name>
    <dbReference type="NCBI Taxonomy" id="2788"/>
    <lineage>
        <taxon>Eukaryota</taxon>
        <taxon>Rhodophyta</taxon>
        <taxon>Bangiophyceae</taxon>
        <taxon>Bangiales</taxon>
        <taxon>Bangiaceae</taxon>
        <taxon>Pyropia</taxon>
    </lineage>
</organism>
<evidence type="ECO:0000313" key="1">
    <source>
        <dbReference type="EMBL" id="KAK1861913.1"/>
    </source>
</evidence>
<gene>
    <name evidence="1" type="ORF">I4F81_004491</name>
</gene>
<protein>
    <submittedName>
        <fullName evidence="1">Uncharacterized protein</fullName>
    </submittedName>
</protein>